<dbReference type="OrthoDB" id="4015782at2759"/>
<dbReference type="eggNOG" id="ENOG502RPG2">
    <property type="taxonomic scope" value="Eukaryota"/>
</dbReference>
<evidence type="ECO:0000313" key="2">
    <source>
        <dbReference type="Proteomes" id="UP000005222"/>
    </source>
</evidence>
<sequence length="247" mass="28517">MKIKREILEHPVLRNPEKWLNIERSHNAKLYNSGYYDFKTLRNNPFANMLTDNKMDGSRTRFPIGQMHQLAVDFKKIDTEKKDLFLVPVVTKPEPNTTLYAAQYILNNRKYINYIFNSGQWRRFIPPKFRFKNSSSVVSAVQPLSDFGDVLQGLLEQKLLDAWRDTDLSSDNSSGEHSLTLYLTGDNTEDIPVVVSDNISSKIMMNRCSKSIAEHLARETGTDKLIIPYEKNKESCALILQLAYYNN</sequence>
<dbReference type="InParanoid" id="G8YE18"/>
<dbReference type="Proteomes" id="UP000005222">
    <property type="component" value="Chromosome I"/>
</dbReference>
<dbReference type="HOGENOM" id="CLU_1111367_0_0_1"/>
<evidence type="ECO:0000313" key="1">
    <source>
        <dbReference type="EMBL" id="CCE81417.1"/>
    </source>
</evidence>
<keyword evidence="2" id="KW-1185">Reference proteome</keyword>
<dbReference type="AlphaFoldDB" id="G8YE18"/>
<gene>
    <name evidence="1" type="primary">Piso0_002073</name>
    <name evidence="1" type="ORF">GNLVRS01_PISO0I02296g</name>
</gene>
<name>G8YE18_PICSO</name>
<organism evidence="1 2">
    <name type="scientific">Pichia sorbitophila (strain ATCC MYA-4447 / BCRC 22081 / CBS 7064 / NBRC 10061 / NRRL Y-12695)</name>
    <name type="common">Hybrid yeast</name>
    <dbReference type="NCBI Taxonomy" id="559304"/>
    <lineage>
        <taxon>Eukaryota</taxon>
        <taxon>Fungi</taxon>
        <taxon>Dikarya</taxon>
        <taxon>Ascomycota</taxon>
        <taxon>Saccharomycotina</taxon>
        <taxon>Pichiomycetes</taxon>
        <taxon>Debaryomycetaceae</taxon>
        <taxon>Millerozyma</taxon>
    </lineage>
</organism>
<reference evidence="1 2" key="1">
    <citation type="journal article" date="2012" name="G3 (Bethesda)">
        <title>Pichia sorbitophila, an interspecies yeast hybrid reveals early steps of genome resolution following polyploidization.</title>
        <authorList>
            <person name="Leh Louis V."/>
            <person name="Despons L."/>
            <person name="Friedrich A."/>
            <person name="Martin T."/>
            <person name="Durrens P."/>
            <person name="Casaregola S."/>
            <person name="Neuveglise C."/>
            <person name="Fairhead C."/>
            <person name="Marck C."/>
            <person name="Cruz J.A."/>
            <person name="Straub M.L."/>
            <person name="Kugler V."/>
            <person name="Sacerdot C."/>
            <person name="Uzunov Z."/>
            <person name="Thierry A."/>
            <person name="Weiss S."/>
            <person name="Bleykasten C."/>
            <person name="De Montigny J."/>
            <person name="Jacques N."/>
            <person name="Jung P."/>
            <person name="Lemaire M."/>
            <person name="Mallet S."/>
            <person name="Morel G."/>
            <person name="Richard G.F."/>
            <person name="Sarkar A."/>
            <person name="Savel G."/>
            <person name="Schacherer J."/>
            <person name="Seret M.L."/>
            <person name="Talla E."/>
            <person name="Samson G."/>
            <person name="Jubin C."/>
            <person name="Poulain J."/>
            <person name="Vacherie B."/>
            <person name="Barbe V."/>
            <person name="Pelletier E."/>
            <person name="Sherman D.J."/>
            <person name="Westhof E."/>
            <person name="Weissenbach J."/>
            <person name="Baret P.V."/>
            <person name="Wincker P."/>
            <person name="Gaillardin C."/>
            <person name="Dujon B."/>
            <person name="Souciet J.L."/>
        </authorList>
    </citation>
    <scope>NUCLEOTIDE SEQUENCE [LARGE SCALE GENOMIC DNA]</scope>
    <source>
        <strain evidence="2">ATCC MYA-4447 / BCRC 22081 / CBS 7064 / NBRC 10061 / NRRL Y-12695</strain>
    </source>
</reference>
<dbReference type="EMBL" id="FO082051">
    <property type="protein sequence ID" value="CCE81417.1"/>
    <property type="molecule type" value="Genomic_DNA"/>
</dbReference>
<protein>
    <submittedName>
        <fullName evidence="1">Piso0_002073 protein</fullName>
    </submittedName>
</protein>
<proteinExistence type="predicted"/>
<accession>G8YE18</accession>